<dbReference type="NCBIfam" id="TIGR02480">
    <property type="entry name" value="fliN"/>
    <property type="match status" value="1"/>
</dbReference>
<dbReference type="GO" id="GO:0006935">
    <property type="term" value="P:chemotaxis"/>
    <property type="evidence" value="ECO:0007669"/>
    <property type="project" value="UniProtKB-KW"/>
</dbReference>
<evidence type="ECO:0000259" key="7">
    <source>
        <dbReference type="Pfam" id="PF01052"/>
    </source>
</evidence>
<sequence length="241" mass="24179">MAPTTNASTDLAVAQAAASELARLLPSVVPLVPVPFDAAQAPAPDAVAVRASFVGGVSADLVVVADAAVAQVLASAGAVSLADAMRPALEAAAATLGPGVLDAAVAGSLDGDLAEPGVAAIALAPAPGEAPQAWFGLRTRTHTPVPQQRDGVRPGQGAGGDRAALRLLHDVELTLTAEIGRTRLPVRQVLELVPGTVLELDRAAGSPADVMVNGRLVARGEVVVVDEDYGIRITEIVANEA</sequence>
<protein>
    <recommendedName>
        <fullName evidence="7">Flagellar motor switch protein FliN-like C-terminal domain-containing protein</fullName>
    </recommendedName>
</protein>
<feature type="domain" description="Flagellar motor switch protein FliN-like C-terminal" evidence="7">
    <location>
        <begin position="167"/>
        <end position="237"/>
    </location>
</feature>
<proteinExistence type="inferred from homology"/>
<evidence type="ECO:0000313" key="9">
    <source>
        <dbReference type="Proteomes" id="UP000321484"/>
    </source>
</evidence>
<keyword evidence="6" id="KW-0472">Membrane</keyword>
<gene>
    <name evidence="8" type="ORF">AFE02nite_23470</name>
</gene>
<evidence type="ECO:0000256" key="6">
    <source>
        <dbReference type="ARBA" id="ARBA00023136"/>
    </source>
</evidence>
<dbReference type="GO" id="GO:0005886">
    <property type="term" value="C:plasma membrane"/>
    <property type="evidence" value="ECO:0007669"/>
    <property type="project" value="UniProtKB-SubCell"/>
</dbReference>
<evidence type="ECO:0000256" key="4">
    <source>
        <dbReference type="ARBA" id="ARBA00022500"/>
    </source>
</evidence>
<dbReference type="PRINTS" id="PR00956">
    <property type="entry name" value="FLGMOTORFLIN"/>
</dbReference>
<evidence type="ECO:0000313" key="8">
    <source>
        <dbReference type="EMBL" id="GEN80613.1"/>
    </source>
</evidence>
<dbReference type="InterPro" id="IPR051469">
    <property type="entry name" value="FliN/MopA/SpaO"/>
</dbReference>
<dbReference type="GO" id="GO:0071973">
    <property type="term" value="P:bacterial-type flagellum-dependent cell motility"/>
    <property type="evidence" value="ECO:0007669"/>
    <property type="project" value="InterPro"/>
</dbReference>
<dbReference type="InterPro" id="IPR001172">
    <property type="entry name" value="FliN_T3SS_HrcQb"/>
</dbReference>
<dbReference type="SUPFAM" id="SSF101801">
    <property type="entry name" value="Surface presentation of antigens (SPOA)"/>
    <property type="match status" value="1"/>
</dbReference>
<dbReference type="InterPro" id="IPR012826">
    <property type="entry name" value="FliN"/>
</dbReference>
<organism evidence="8 9">
    <name type="scientific">Actinotalea fermentans</name>
    <dbReference type="NCBI Taxonomy" id="43671"/>
    <lineage>
        <taxon>Bacteria</taxon>
        <taxon>Bacillati</taxon>
        <taxon>Actinomycetota</taxon>
        <taxon>Actinomycetes</taxon>
        <taxon>Micrococcales</taxon>
        <taxon>Cellulomonadaceae</taxon>
        <taxon>Actinotalea</taxon>
    </lineage>
</organism>
<dbReference type="InterPro" id="IPR036429">
    <property type="entry name" value="SpoA-like_sf"/>
</dbReference>
<dbReference type="PANTHER" id="PTHR43484">
    <property type="match status" value="1"/>
</dbReference>
<dbReference type="InterPro" id="IPR001543">
    <property type="entry name" value="FliN-like_C"/>
</dbReference>
<dbReference type="RefSeq" id="WP_261765596.1">
    <property type="nucleotide sequence ID" value="NZ_BJYK01000008.1"/>
</dbReference>
<dbReference type="PANTHER" id="PTHR43484:SF1">
    <property type="entry name" value="FLAGELLAR MOTOR SWITCH PROTEIN FLIN"/>
    <property type="match status" value="1"/>
</dbReference>
<dbReference type="GO" id="GO:0009425">
    <property type="term" value="C:bacterial-type flagellum basal body"/>
    <property type="evidence" value="ECO:0007669"/>
    <property type="project" value="InterPro"/>
</dbReference>
<keyword evidence="9" id="KW-1185">Reference proteome</keyword>
<reference evidence="8 9" key="1">
    <citation type="submission" date="2019-07" db="EMBL/GenBank/DDBJ databases">
        <title>Whole genome shotgun sequence of Actinotalea fermentans NBRC 105374.</title>
        <authorList>
            <person name="Hosoyama A."/>
            <person name="Uohara A."/>
            <person name="Ohji S."/>
            <person name="Ichikawa N."/>
        </authorList>
    </citation>
    <scope>NUCLEOTIDE SEQUENCE [LARGE SCALE GENOMIC DNA]</scope>
    <source>
        <strain evidence="8 9">NBRC 105374</strain>
    </source>
</reference>
<evidence type="ECO:0000256" key="1">
    <source>
        <dbReference type="ARBA" id="ARBA00004413"/>
    </source>
</evidence>
<comment type="subcellular location">
    <subcellularLocation>
        <location evidence="1">Cell membrane</location>
        <topology evidence="1">Peripheral membrane protein</topology>
        <orientation evidence="1">Cytoplasmic side</orientation>
    </subcellularLocation>
</comment>
<evidence type="ECO:0000256" key="3">
    <source>
        <dbReference type="ARBA" id="ARBA00022475"/>
    </source>
</evidence>
<evidence type="ECO:0000256" key="2">
    <source>
        <dbReference type="ARBA" id="ARBA00009226"/>
    </source>
</evidence>
<dbReference type="AlphaFoldDB" id="A0A511YZL2"/>
<dbReference type="Pfam" id="PF01052">
    <property type="entry name" value="FliMN_C"/>
    <property type="match status" value="1"/>
</dbReference>
<comment type="similarity">
    <text evidence="2">Belongs to the FliN/MopA/SpaO family.</text>
</comment>
<dbReference type="Gene3D" id="2.30.330.10">
    <property type="entry name" value="SpoA-like"/>
    <property type="match status" value="1"/>
</dbReference>
<dbReference type="Proteomes" id="UP000321484">
    <property type="component" value="Unassembled WGS sequence"/>
</dbReference>
<evidence type="ECO:0000256" key="5">
    <source>
        <dbReference type="ARBA" id="ARBA00022779"/>
    </source>
</evidence>
<dbReference type="GO" id="GO:0003774">
    <property type="term" value="F:cytoskeletal motor activity"/>
    <property type="evidence" value="ECO:0007669"/>
    <property type="project" value="InterPro"/>
</dbReference>
<name>A0A511YZL2_9CELL</name>
<keyword evidence="4" id="KW-0145">Chemotaxis</keyword>
<accession>A0A511YZL2</accession>
<keyword evidence="5" id="KW-0283">Flagellar rotation</keyword>
<keyword evidence="3" id="KW-1003">Cell membrane</keyword>
<dbReference type="EMBL" id="BJYK01000008">
    <property type="protein sequence ID" value="GEN80613.1"/>
    <property type="molecule type" value="Genomic_DNA"/>
</dbReference>
<comment type="caution">
    <text evidence="8">The sequence shown here is derived from an EMBL/GenBank/DDBJ whole genome shotgun (WGS) entry which is preliminary data.</text>
</comment>